<feature type="chain" id="PRO_5005268357" evidence="5">
    <location>
        <begin position="26"/>
        <end position="415"/>
    </location>
</feature>
<keyword evidence="4" id="KW-0029">Amino-acid transport</keyword>
<dbReference type="EMBL" id="CP016440">
    <property type="protein sequence ID" value="ANY17534.1"/>
    <property type="molecule type" value="Genomic_DNA"/>
</dbReference>
<evidence type="ECO:0000256" key="3">
    <source>
        <dbReference type="ARBA" id="ARBA00022729"/>
    </source>
</evidence>
<dbReference type="PANTHER" id="PTHR30483:SF6">
    <property type="entry name" value="PERIPLASMIC BINDING PROTEIN OF ABC TRANSPORTER FOR NATURAL AMINO ACIDS"/>
    <property type="match status" value="1"/>
</dbReference>
<accession>A0A0M7EXJ1</accession>
<dbReference type="Proteomes" id="UP000092950">
    <property type="component" value="Chromosome"/>
</dbReference>
<organism evidence="8 9">
    <name type="scientific">Bordetella pseudohinzii</name>
    <dbReference type="NCBI Taxonomy" id="1331258"/>
    <lineage>
        <taxon>Bacteria</taxon>
        <taxon>Pseudomonadati</taxon>
        <taxon>Pseudomonadota</taxon>
        <taxon>Betaproteobacteria</taxon>
        <taxon>Burkholderiales</taxon>
        <taxon>Alcaligenaceae</taxon>
        <taxon>Bordetella</taxon>
    </lineage>
</organism>
<accession>A0A0J6C3X9</accession>
<feature type="domain" description="Leucine-binding protein" evidence="6">
    <location>
        <begin position="27"/>
        <end position="376"/>
    </location>
</feature>
<dbReference type="PROSITE" id="PS51257">
    <property type="entry name" value="PROKAR_LIPOPROTEIN"/>
    <property type="match status" value="1"/>
</dbReference>
<proteinExistence type="inferred from homology"/>
<dbReference type="PRINTS" id="PR00337">
    <property type="entry name" value="LEUILEVALBP"/>
</dbReference>
<dbReference type="Gene3D" id="3.40.50.2300">
    <property type="match status" value="2"/>
</dbReference>
<dbReference type="Pfam" id="PF13458">
    <property type="entry name" value="Peripla_BP_6"/>
    <property type="match status" value="1"/>
</dbReference>
<dbReference type="RefSeq" id="WP_043213165.1">
    <property type="nucleotide sequence ID" value="NZ_CAJGUP010000078.1"/>
</dbReference>
<dbReference type="Proteomes" id="UP000053096">
    <property type="component" value="Unassembled WGS sequence"/>
</dbReference>
<evidence type="ECO:0000256" key="5">
    <source>
        <dbReference type="SAM" id="SignalP"/>
    </source>
</evidence>
<feature type="signal peptide" evidence="5">
    <location>
        <begin position="1"/>
        <end position="25"/>
    </location>
</feature>
<name>A0A0J6C3X9_9BORD</name>
<evidence type="ECO:0000313" key="10">
    <source>
        <dbReference type="Proteomes" id="UP000092950"/>
    </source>
</evidence>
<evidence type="ECO:0000256" key="1">
    <source>
        <dbReference type="ARBA" id="ARBA00010062"/>
    </source>
</evidence>
<dbReference type="SUPFAM" id="SSF53822">
    <property type="entry name" value="Periplasmic binding protein-like I"/>
    <property type="match status" value="1"/>
</dbReference>
<protein>
    <submittedName>
        <fullName evidence="7">Amino acid-binding protein</fullName>
    </submittedName>
    <submittedName>
        <fullName evidence="8">Leucine-, isoleucine-, valine-, threonine-, and alanine-binding protein</fullName>
    </submittedName>
</protein>
<dbReference type="InterPro" id="IPR000709">
    <property type="entry name" value="Leu_Ile_Val-bd"/>
</dbReference>
<dbReference type="EMBL" id="CYTV01000004">
    <property type="protein sequence ID" value="CUI73367.1"/>
    <property type="molecule type" value="Genomic_DNA"/>
</dbReference>
<keyword evidence="10" id="KW-1185">Reference proteome</keyword>
<dbReference type="InterPro" id="IPR028082">
    <property type="entry name" value="Peripla_BP_I"/>
</dbReference>
<comment type="similarity">
    <text evidence="1">Belongs to the leucine-binding protein family.</text>
</comment>
<dbReference type="InterPro" id="IPR028081">
    <property type="entry name" value="Leu-bd"/>
</dbReference>
<dbReference type="AlphaFoldDB" id="A0A0J6C3X9"/>
<reference evidence="8 9" key="1">
    <citation type="submission" date="2015-09" db="EMBL/GenBank/DDBJ databases">
        <authorList>
            <person name="Jackson K.R."/>
            <person name="Lunt B.L."/>
            <person name="Fisher J.N.B."/>
            <person name="Gardner A.V."/>
            <person name="Bailey M.E."/>
            <person name="Deus L.M."/>
            <person name="Earl A.S."/>
            <person name="Gibby P.D."/>
            <person name="Hartmann K.A."/>
            <person name="Liu J.E."/>
            <person name="Manci A.M."/>
            <person name="Nielsen D.A."/>
            <person name="Solomon M.B."/>
            <person name="Breakwell D.P."/>
            <person name="Burnett S.H."/>
            <person name="Grose J.H."/>
        </authorList>
    </citation>
    <scope>NUCLEOTIDE SEQUENCE [LARGE SCALE GENOMIC DNA]</scope>
    <source>
        <strain evidence="8 9">2789STDY5608636</strain>
    </source>
</reference>
<evidence type="ECO:0000313" key="7">
    <source>
        <dbReference type="EMBL" id="ANY17534.1"/>
    </source>
</evidence>
<gene>
    <name evidence="8" type="primary">braC_5</name>
    <name evidence="7" type="ORF">BBN53_17615</name>
    <name evidence="8" type="ORF">ERS370011_01980</name>
</gene>
<evidence type="ECO:0000256" key="2">
    <source>
        <dbReference type="ARBA" id="ARBA00022448"/>
    </source>
</evidence>
<dbReference type="InterPro" id="IPR051010">
    <property type="entry name" value="BCAA_transport"/>
</dbReference>
<reference evidence="7 10" key="2">
    <citation type="submission" date="2016-07" db="EMBL/GenBank/DDBJ databases">
        <title>Complete genome sequences of Bordetella pseudohinzii.</title>
        <authorList>
            <person name="Spilker T."/>
            <person name="Darrah R."/>
            <person name="LiPuma J.J."/>
        </authorList>
    </citation>
    <scope>NUCLEOTIDE SEQUENCE [LARGE SCALE GENOMIC DNA]</scope>
    <source>
        <strain evidence="7 10">HI4681</strain>
    </source>
</reference>
<dbReference type="CDD" id="cd06329">
    <property type="entry name" value="PBP1_SBP-like"/>
    <property type="match status" value="1"/>
</dbReference>
<keyword evidence="2" id="KW-0813">Transport</keyword>
<evidence type="ECO:0000313" key="9">
    <source>
        <dbReference type="Proteomes" id="UP000053096"/>
    </source>
</evidence>
<dbReference type="GO" id="GO:0006865">
    <property type="term" value="P:amino acid transport"/>
    <property type="evidence" value="ECO:0007669"/>
    <property type="project" value="UniProtKB-KW"/>
</dbReference>
<dbReference type="OrthoDB" id="5289062at2"/>
<evidence type="ECO:0000256" key="4">
    <source>
        <dbReference type="ARBA" id="ARBA00022970"/>
    </source>
</evidence>
<evidence type="ECO:0000259" key="6">
    <source>
        <dbReference type="Pfam" id="PF13458"/>
    </source>
</evidence>
<dbReference type="PANTHER" id="PTHR30483">
    <property type="entry name" value="LEUCINE-SPECIFIC-BINDING PROTEIN"/>
    <property type="match status" value="1"/>
</dbReference>
<sequence length="415" mass="43840">MSKLDLSHLAGACALTAACAFPAGAAPVKIGLVETLSGPQASSGQAYRAAVRYAVDKINQAGGWNGEPVQLLEYDNQGGPAGAADKLKAAAADGVHLIVQGASSAIGGQITEDVRKHNLRNPGKEMVYLNMGAEALELTGDKCSFYHFRFASNAQVRTKALVEGMKKANALGTKVYAINQNYSWGQDMEQATVDNQKAGGYTVVAKTLHDVNRIQDFAPYVARIAASGADTVITGNWSNDLLLLMKASKAAGLKVRYGTVYLDQPGNLANAGELAEGNFVVHTFNAEAGEADARQFVDDYRAKTGAAPVFIEPQTVFGMLMAADALKRTPAQDGKLNVNAFAKALESARIQTPMGEMSMRAQDHQAQMPMVVSVVSRAATLKVDGTDMGFTPALRLSAEQAATPPQASCQMKRPG</sequence>
<keyword evidence="3 5" id="KW-0732">Signal</keyword>
<evidence type="ECO:0000313" key="8">
    <source>
        <dbReference type="EMBL" id="CUI73367.1"/>
    </source>
</evidence>
<dbReference type="KEGG" id="bpdz:BBN53_17615"/>